<keyword evidence="1" id="KW-0479">Metal-binding</keyword>
<comment type="caution">
    <text evidence="4">The sequence shown here is derived from an EMBL/GenBank/DDBJ whole genome shotgun (WGS) entry which is preliminary data.</text>
</comment>
<dbReference type="InterPro" id="IPR004843">
    <property type="entry name" value="Calcineurin-like_PHP"/>
</dbReference>
<protein>
    <submittedName>
        <fullName evidence="4">Metallophosphoesterase</fullName>
    </submittedName>
</protein>
<dbReference type="CDD" id="cd07385">
    <property type="entry name" value="MPP_YkuE_C"/>
    <property type="match status" value="1"/>
</dbReference>
<dbReference type="PANTHER" id="PTHR31302">
    <property type="entry name" value="TRANSMEMBRANE PROTEIN WITH METALLOPHOSPHOESTERASE DOMAIN-RELATED"/>
    <property type="match status" value="1"/>
</dbReference>
<evidence type="ECO:0000259" key="3">
    <source>
        <dbReference type="Pfam" id="PF00149"/>
    </source>
</evidence>
<dbReference type="PANTHER" id="PTHR31302:SF31">
    <property type="entry name" value="PHOSPHODIESTERASE YAEI"/>
    <property type="match status" value="1"/>
</dbReference>
<reference evidence="4 5" key="1">
    <citation type="submission" date="2019-05" db="EMBL/GenBank/DDBJ databases">
        <title>Ruegeria sp. nov., isolated from tidal flat.</title>
        <authorList>
            <person name="Kim W."/>
        </authorList>
    </citation>
    <scope>NUCLEOTIDE SEQUENCE [LARGE SCALE GENOMIC DNA]</scope>
    <source>
        <strain evidence="4 5">CAU 1488</strain>
    </source>
</reference>
<organism evidence="4 5">
    <name type="scientific">Ruegeria sediminis</name>
    <dbReference type="NCBI Taxonomy" id="2583820"/>
    <lineage>
        <taxon>Bacteria</taxon>
        <taxon>Pseudomonadati</taxon>
        <taxon>Pseudomonadota</taxon>
        <taxon>Alphaproteobacteria</taxon>
        <taxon>Rhodobacterales</taxon>
        <taxon>Roseobacteraceae</taxon>
        <taxon>Ruegeria</taxon>
    </lineage>
</organism>
<accession>A0ABY2WVL6</accession>
<evidence type="ECO:0000313" key="4">
    <source>
        <dbReference type="EMBL" id="TMV06351.1"/>
    </source>
</evidence>
<sequence>MTRRGFIKGLLATFLAGLFVAAYGFLIEPALRLRVRRWSIRRDDWPSDKPVRIAVLTDLHAGEPYVTRARLRRIVARTNALGADLIVVLGDLTSSHGFATEPVLVKDTAAILGKLSAPLGVFAVLGNHDWWDDPAAQMRGAGPVETGTALEQNGIPVLENDALELPNGLWLAGLGDQLALRRSNGRLIGVDDLPGTMAKIPEDAPAILLAHEPDIFPKVPERVALTLSGHTHGGQVRCFGYSPVVPSKYGNRYAYGHVREKGRDLVVSGGIGCSILPVRFGVTPEITVVEMSA</sequence>
<dbReference type="Pfam" id="PF00149">
    <property type="entry name" value="Metallophos"/>
    <property type="match status" value="1"/>
</dbReference>
<dbReference type="SUPFAM" id="SSF56300">
    <property type="entry name" value="Metallo-dependent phosphatases"/>
    <property type="match status" value="1"/>
</dbReference>
<keyword evidence="2" id="KW-0378">Hydrolase</keyword>
<dbReference type="InterPro" id="IPR029052">
    <property type="entry name" value="Metallo-depent_PP-like"/>
</dbReference>
<evidence type="ECO:0000313" key="5">
    <source>
        <dbReference type="Proteomes" id="UP001193035"/>
    </source>
</evidence>
<name>A0ABY2WVL6_9RHOB</name>
<dbReference type="EMBL" id="VCPD01000005">
    <property type="protein sequence ID" value="TMV06351.1"/>
    <property type="molecule type" value="Genomic_DNA"/>
</dbReference>
<dbReference type="Gene3D" id="3.60.21.10">
    <property type="match status" value="1"/>
</dbReference>
<dbReference type="InterPro" id="IPR051158">
    <property type="entry name" value="Metallophosphoesterase_sf"/>
</dbReference>
<evidence type="ECO:0000256" key="1">
    <source>
        <dbReference type="ARBA" id="ARBA00022723"/>
    </source>
</evidence>
<proteinExistence type="predicted"/>
<keyword evidence="5" id="KW-1185">Reference proteome</keyword>
<dbReference type="Proteomes" id="UP001193035">
    <property type="component" value="Unassembled WGS sequence"/>
</dbReference>
<dbReference type="RefSeq" id="WP_138843479.1">
    <property type="nucleotide sequence ID" value="NZ_VCPD01000005.1"/>
</dbReference>
<gene>
    <name evidence="4" type="ORF">FGK63_14440</name>
</gene>
<feature type="domain" description="Calcineurin-like phosphoesterase" evidence="3">
    <location>
        <begin position="52"/>
        <end position="233"/>
    </location>
</feature>
<evidence type="ECO:0000256" key="2">
    <source>
        <dbReference type="ARBA" id="ARBA00022801"/>
    </source>
</evidence>